<sequence length="114" mass="12563">MSDQALTYSSSETGREGFVLMKLVGPLVLPNIFSLQTELKTNKPPVMIFDLSEVPYMDSAGIGVLINYYVSAEKNDRRMALVGVNERVDALLVLTKVQALLRKFPTVEEAVAKA</sequence>
<dbReference type="InterPro" id="IPR002645">
    <property type="entry name" value="STAS_dom"/>
</dbReference>
<dbReference type="Proteomes" id="UP000269669">
    <property type="component" value="Unassembled WGS sequence"/>
</dbReference>
<dbReference type="PROSITE" id="PS50801">
    <property type="entry name" value="STAS"/>
    <property type="match status" value="1"/>
</dbReference>
<evidence type="ECO:0000313" key="3">
    <source>
        <dbReference type="Proteomes" id="UP000269669"/>
    </source>
</evidence>
<dbReference type="EMBL" id="RSDW01000001">
    <property type="protein sequence ID" value="RSL15073.1"/>
    <property type="molecule type" value="Genomic_DNA"/>
</dbReference>
<evidence type="ECO:0000259" key="1">
    <source>
        <dbReference type="PROSITE" id="PS50801"/>
    </source>
</evidence>
<keyword evidence="3" id="KW-1185">Reference proteome</keyword>
<feature type="domain" description="STAS" evidence="1">
    <location>
        <begin position="16"/>
        <end position="114"/>
    </location>
</feature>
<dbReference type="Gene3D" id="3.30.750.24">
    <property type="entry name" value="STAS domain"/>
    <property type="match status" value="1"/>
</dbReference>
<dbReference type="OrthoDB" id="129620at2"/>
<comment type="caution">
    <text evidence="2">The sequence shown here is derived from an EMBL/GenBank/DDBJ whole genome shotgun (WGS) entry which is preliminary data.</text>
</comment>
<organism evidence="2 3">
    <name type="scientific">Edaphobacter aggregans</name>
    <dbReference type="NCBI Taxonomy" id="570835"/>
    <lineage>
        <taxon>Bacteria</taxon>
        <taxon>Pseudomonadati</taxon>
        <taxon>Acidobacteriota</taxon>
        <taxon>Terriglobia</taxon>
        <taxon>Terriglobales</taxon>
        <taxon>Acidobacteriaceae</taxon>
        <taxon>Edaphobacter</taxon>
    </lineage>
</organism>
<proteinExistence type="predicted"/>
<protein>
    <submittedName>
        <fullName evidence="2">Anti-sigma B factor antagonist</fullName>
    </submittedName>
</protein>
<dbReference type="Pfam" id="PF01740">
    <property type="entry name" value="STAS"/>
    <property type="match status" value="1"/>
</dbReference>
<name>A0A428MDW6_9BACT</name>
<dbReference type="PANTHER" id="PTHR33495:SF2">
    <property type="entry name" value="ANTI-SIGMA FACTOR ANTAGONIST TM_1081-RELATED"/>
    <property type="match status" value="1"/>
</dbReference>
<dbReference type="SUPFAM" id="SSF52091">
    <property type="entry name" value="SpoIIaa-like"/>
    <property type="match status" value="1"/>
</dbReference>
<dbReference type="CDD" id="cd07043">
    <property type="entry name" value="STAS_anti-anti-sigma_factors"/>
    <property type="match status" value="1"/>
</dbReference>
<dbReference type="GO" id="GO:0043856">
    <property type="term" value="F:anti-sigma factor antagonist activity"/>
    <property type="evidence" value="ECO:0007669"/>
    <property type="project" value="TreeGrafter"/>
</dbReference>
<evidence type="ECO:0000313" key="2">
    <source>
        <dbReference type="EMBL" id="RSL15073.1"/>
    </source>
</evidence>
<reference evidence="2 3" key="1">
    <citation type="submission" date="2018-12" db="EMBL/GenBank/DDBJ databases">
        <title>Sequencing of bacterial isolates from soil warming experiment in Harvard Forest, Massachusetts, USA.</title>
        <authorList>
            <person name="Deangelis K."/>
        </authorList>
    </citation>
    <scope>NUCLEOTIDE SEQUENCE [LARGE SCALE GENOMIC DNA]</scope>
    <source>
        <strain evidence="2 3">EB153</strain>
    </source>
</reference>
<dbReference type="InterPro" id="IPR036513">
    <property type="entry name" value="STAS_dom_sf"/>
</dbReference>
<gene>
    <name evidence="2" type="ORF">EDE15_0548</name>
</gene>
<dbReference type="PANTHER" id="PTHR33495">
    <property type="entry name" value="ANTI-SIGMA FACTOR ANTAGONIST TM_1081-RELATED-RELATED"/>
    <property type="match status" value="1"/>
</dbReference>
<dbReference type="RefSeq" id="WP_125483860.1">
    <property type="nucleotide sequence ID" value="NZ_RSDW01000001.1"/>
</dbReference>
<accession>A0A428MDW6</accession>
<dbReference type="AlphaFoldDB" id="A0A428MDW6"/>